<dbReference type="SUPFAM" id="SSF53098">
    <property type="entry name" value="Ribonuclease H-like"/>
    <property type="match status" value="1"/>
</dbReference>
<dbReference type="Pfam" id="PF14223">
    <property type="entry name" value="Retrotran_gag_2"/>
    <property type="match status" value="1"/>
</dbReference>
<dbReference type="InterPro" id="IPR054722">
    <property type="entry name" value="PolX-like_BBD"/>
</dbReference>
<dbReference type="InterPro" id="IPR025724">
    <property type="entry name" value="GAG-pre-integrase_dom"/>
</dbReference>
<evidence type="ECO:0000256" key="4">
    <source>
        <dbReference type="ARBA" id="ARBA00022801"/>
    </source>
</evidence>
<dbReference type="EMBL" id="QGNW01001787">
    <property type="protein sequence ID" value="RVW30779.1"/>
    <property type="molecule type" value="Genomic_DNA"/>
</dbReference>
<keyword evidence="4" id="KW-0378">Hydrolase</keyword>
<dbReference type="Pfam" id="PF07727">
    <property type="entry name" value="RVT_2"/>
    <property type="match status" value="1"/>
</dbReference>
<feature type="compositionally biased region" description="Basic and acidic residues" evidence="5">
    <location>
        <begin position="224"/>
        <end position="244"/>
    </location>
</feature>
<keyword evidence="2" id="KW-0479">Metal-binding</keyword>
<dbReference type="Pfam" id="PF13976">
    <property type="entry name" value="gag_pre-integrs"/>
    <property type="match status" value="1"/>
</dbReference>
<dbReference type="InterPro" id="IPR013103">
    <property type="entry name" value="RVT_2"/>
</dbReference>
<dbReference type="GO" id="GO:0003676">
    <property type="term" value="F:nucleic acid binding"/>
    <property type="evidence" value="ECO:0007669"/>
    <property type="project" value="InterPro"/>
</dbReference>
<dbReference type="PANTHER" id="PTHR42648:SF18">
    <property type="entry name" value="RETROTRANSPOSON, UNCLASSIFIED-LIKE PROTEIN"/>
    <property type="match status" value="1"/>
</dbReference>
<feature type="compositionally biased region" description="Polar residues" evidence="5">
    <location>
        <begin position="1452"/>
        <end position="1464"/>
    </location>
</feature>
<dbReference type="GO" id="GO:0015074">
    <property type="term" value="P:DNA integration"/>
    <property type="evidence" value="ECO:0007669"/>
    <property type="project" value="InterPro"/>
</dbReference>
<protein>
    <submittedName>
        <fullName evidence="7">Retrovirus-related Pol polyprotein from transposon TNT 1-94</fullName>
    </submittedName>
</protein>
<dbReference type="InterPro" id="IPR011009">
    <property type="entry name" value="Kinase-like_dom_sf"/>
</dbReference>
<organism evidence="7 8">
    <name type="scientific">Vitis vinifera</name>
    <name type="common">Grape</name>
    <dbReference type="NCBI Taxonomy" id="29760"/>
    <lineage>
        <taxon>Eukaryota</taxon>
        <taxon>Viridiplantae</taxon>
        <taxon>Streptophyta</taxon>
        <taxon>Embryophyta</taxon>
        <taxon>Tracheophyta</taxon>
        <taxon>Spermatophyta</taxon>
        <taxon>Magnoliopsida</taxon>
        <taxon>eudicotyledons</taxon>
        <taxon>Gunneridae</taxon>
        <taxon>Pentapetalae</taxon>
        <taxon>rosids</taxon>
        <taxon>Vitales</taxon>
        <taxon>Vitaceae</taxon>
        <taxon>Viteae</taxon>
        <taxon>Vitis</taxon>
    </lineage>
</organism>
<feature type="region of interest" description="Disordered" evidence="5">
    <location>
        <begin position="1443"/>
        <end position="1464"/>
    </location>
</feature>
<evidence type="ECO:0000313" key="7">
    <source>
        <dbReference type="EMBL" id="RVW30779.1"/>
    </source>
</evidence>
<proteinExistence type="predicted"/>
<dbReference type="InterPro" id="IPR036397">
    <property type="entry name" value="RNaseH_sf"/>
</dbReference>
<name>A0A438D5L0_VITVI</name>
<gene>
    <name evidence="7" type="primary">POLX_3060</name>
    <name evidence="7" type="ORF">CK203_077142</name>
</gene>
<evidence type="ECO:0000256" key="2">
    <source>
        <dbReference type="ARBA" id="ARBA00022723"/>
    </source>
</evidence>
<dbReference type="Proteomes" id="UP000288805">
    <property type="component" value="Unassembled WGS sequence"/>
</dbReference>
<dbReference type="Gene3D" id="1.10.510.10">
    <property type="entry name" value="Transferase(Phosphotransferase) domain 1"/>
    <property type="match status" value="1"/>
</dbReference>
<dbReference type="Pfam" id="PF22936">
    <property type="entry name" value="Pol_BBD"/>
    <property type="match status" value="1"/>
</dbReference>
<dbReference type="InterPro" id="IPR057670">
    <property type="entry name" value="SH3_retrovirus"/>
</dbReference>
<keyword evidence="1" id="KW-0645">Protease</keyword>
<reference evidence="7 8" key="1">
    <citation type="journal article" date="2018" name="PLoS Genet.">
        <title>Population sequencing reveals clonal diversity and ancestral inbreeding in the grapevine cultivar Chardonnay.</title>
        <authorList>
            <person name="Roach M.J."/>
            <person name="Johnson D.L."/>
            <person name="Bohlmann J."/>
            <person name="van Vuuren H.J."/>
            <person name="Jones S.J."/>
            <person name="Pretorius I.S."/>
            <person name="Schmidt S.A."/>
            <person name="Borneman A.R."/>
        </authorList>
    </citation>
    <scope>NUCLEOTIDE SEQUENCE [LARGE SCALE GENOMIC DNA]</scope>
    <source>
        <strain evidence="8">cv. Chardonnay</strain>
        <tissue evidence="7">Leaf</tissue>
    </source>
</reference>
<feature type="compositionally biased region" description="Basic residues" evidence="5">
    <location>
        <begin position="247"/>
        <end position="262"/>
    </location>
</feature>
<dbReference type="SUPFAM" id="SSF56672">
    <property type="entry name" value="DNA/RNA polymerases"/>
    <property type="match status" value="1"/>
</dbReference>
<dbReference type="GO" id="GO:0006508">
    <property type="term" value="P:proteolysis"/>
    <property type="evidence" value="ECO:0007669"/>
    <property type="project" value="UniProtKB-KW"/>
</dbReference>
<evidence type="ECO:0000256" key="1">
    <source>
        <dbReference type="ARBA" id="ARBA00022670"/>
    </source>
</evidence>
<accession>A0A438D5L0</accession>
<dbReference type="SUPFAM" id="SSF56112">
    <property type="entry name" value="Protein kinase-like (PK-like)"/>
    <property type="match status" value="1"/>
</dbReference>
<feature type="region of interest" description="Disordered" evidence="5">
    <location>
        <begin position="202"/>
        <end position="263"/>
    </location>
</feature>
<sequence length="1464" mass="167095">MASSNTSALSTPVFNGENYQVWAVKMKAYLRGLGLWQWVETERQVQPLGNNPTLNQIRAHEEEEAKAPRALSYIHAAVSEPIFTRIMACETPKEAWDKLKEMYLGSDRTRQMQILNLKRQFEVLRMKDKEFIKEYVDKLMEVVNKIRLLGEDLTDQRVVEKVLVSLPERFESKISSLEDSKDLTKISLAELVHAFQAQEQRRSMRQEESNEEAFLALQKRKASQGREKKQSGEKKDKEKNEGQGRKSGGKKRYPPCPHCKKQSHSENFCWYRPSVQCRSCKQFGHVEKVCKNKNDQQGEQGQHAQMAENQQQQEQLFIVTSHATSSCTETWLIDSVCTNHMNPELSCFKELDQSYKSKVKIGNGDLVDVKGKGVVAVETPTGIKYISDVLFVPEISQSLLSVGQMLEKNYSLHFQKMSCTVVDNVGCKLMTVKMRDKSFPIKWKETNLHAYTTVVDESVLWHKRFGHFHYAALKHLHQKGLTQSLPIICDEKNMCQVCQFGKQSRLSFPVNKAWRASERLQLIHTDVCGPMKTPSLNGNRYFILFIDDKTRMCWVFFMKQKSEVAGVFQSFKALVENQANCSIKIIRSDNGTEYTSDKFDKFCVEAGIVHQLIVTYSPQQNGVSERKNRTIMEMTRCLLFEKKMPKCFWAEAVNTAVYLLNRLPTKAVKNKTSFEAWYGVKPAVEHLKVFGSLCYTHVPDVKRDKLDYKAEMGIFLGYNSTSKGYRVFNLKTKKIMVSRDIKVDEAAVWNWEKNEIEDVDQIGVTIPQIPEETEDEVGADNLDNVPVRGRRLLDEIYERCDVAFQEPTCYDEAAKENGWRVAMEEELKMIKKNGTWELVDRPKNQKIIGVKWVFRIKYNSDGSVNKLKARLVVKGYSQEYGVDFSNTFAPVARHDTIRLLVALAAKMGWKIHHLDVKSAFLNGVLEEDIYVEQPEGFQVSGCEDKVYKLHKALYGLKQAPRAWYSRIDAYLLQQGFKRSESEATLYVLKVQEEVQLIVSLYVDDLLVTGCNSKILKQFMVQMESEFEMSNLGEMKYFLGMEIHQCEAGIFISQQKYALKVLKKFHMERSKSVATPLVVNEKLSKNEVNIKADASIYRSLIGSLLYLSATRPDLMFSASLLSRFMNSPSKIHFGVAKRVLRYIRGTFDYGLWFVKKESKELQGYADSDWAGSLDDSKSTSGYAFSFGSGVFSWNSKKQEVVAQSSAEAEYISAAAAANQAIWLRKLLTDLGQNQADATVIWVDNKSAIAIAKNPVQHGRTKHINVKFHAIREAEKNGEVNLVHCCSENQIADILTKALSKAKFEELRSRLGVSKKILKEECVKIRILWNLFLKKLDVLVGFGRKPGRQSTQNNYNNSIVDWVWENYRGGSILDVVDLQLNGIFSKEQAECVLVLALACCHPNPYQRPSMRTVLRVLAGEVAPPVIPIDRPAFVWPPAMPPSLNEDLEDYPFSGDQNTPSSQLIGR</sequence>
<dbReference type="GO" id="GO:0004190">
    <property type="term" value="F:aspartic-type endopeptidase activity"/>
    <property type="evidence" value="ECO:0007669"/>
    <property type="project" value="UniProtKB-KW"/>
</dbReference>
<dbReference type="InterPro" id="IPR012337">
    <property type="entry name" value="RNaseH-like_sf"/>
</dbReference>
<feature type="domain" description="Integrase catalytic" evidence="6">
    <location>
        <begin position="505"/>
        <end position="681"/>
    </location>
</feature>
<dbReference type="InterPro" id="IPR039537">
    <property type="entry name" value="Retrotran_Ty1/copia-like"/>
</dbReference>
<evidence type="ECO:0000256" key="3">
    <source>
        <dbReference type="ARBA" id="ARBA00022750"/>
    </source>
</evidence>
<evidence type="ECO:0000256" key="5">
    <source>
        <dbReference type="SAM" id="MobiDB-lite"/>
    </source>
</evidence>
<dbReference type="Pfam" id="PF25597">
    <property type="entry name" value="SH3_retrovirus"/>
    <property type="match status" value="1"/>
</dbReference>
<dbReference type="GO" id="GO:0046872">
    <property type="term" value="F:metal ion binding"/>
    <property type="evidence" value="ECO:0007669"/>
    <property type="project" value="UniProtKB-KW"/>
</dbReference>
<dbReference type="Gene3D" id="3.30.420.10">
    <property type="entry name" value="Ribonuclease H-like superfamily/Ribonuclease H"/>
    <property type="match status" value="1"/>
</dbReference>
<dbReference type="CDD" id="cd09272">
    <property type="entry name" value="RNase_HI_RT_Ty1"/>
    <property type="match status" value="1"/>
</dbReference>
<dbReference type="InterPro" id="IPR043502">
    <property type="entry name" value="DNA/RNA_pol_sf"/>
</dbReference>
<comment type="caution">
    <text evidence="7">The sequence shown here is derived from an EMBL/GenBank/DDBJ whole genome shotgun (WGS) entry which is preliminary data.</text>
</comment>
<dbReference type="PANTHER" id="PTHR42648">
    <property type="entry name" value="TRANSPOSASE, PUTATIVE-RELATED"/>
    <property type="match status" value="1"/>
</dbReference>
<keyword evidence="3" id="KW-0064">Aspartyl protease</keyword>
<evidence type="ECO:0000259" key="6">
    <source>
        <dbReference type="PROSITE" id="PS50994"/>
    </source>
</evidence>
<dbReference type="PROSITE" id="PS50994">
    <property type="entry name" value="INTEGRASE"/>
    <property type="match status" value="1"/>
</dbReference>
<evidence type="ECO:0000313" key="8">
    <source>
        <dbReference type="Proteomes" id="UP000288805"/>
    </source>
</evidence>
<dbReference type="InterPro" id="IPR001584">
    <property type="entry name" value="Integrase_cat-core"/>
</dbReference>
<dbReference type="Pfam" id="PF00665">
    <property type="entry name" value="rve"/>
    <property type="match status" value="1"/>
</dbReference>